<evidence type="ECO:0000259" key="4">
    <source>
        <dbReference type="Pfam" id="PF22725"/>
    </source>
</evidence>
<protein>
    <submittedName>
        <fullName evidence="5">Scyllo-inositol 2-dehydrogenase (NADP(+)) IolU</fullName>
        <ecNumber evidence="5">1.1.1.371</ecNumber>
    </submittedName>
</protein>
<dbReference type="AlphaFoldDB" id="A0A645ARZ4"/>
<dbReference type="Pfam" id="PF01408">
    <property type="entry name" value="GFO_IDH_MocA"/>
    <property type="match status" value="1"/>
</dbReference>
<dbReference type="EMBL" id="VSSQ01014427">
    <property type="protein sequence ID" value="MPM53633.1"/>
    <property type="molecule type" value="Genomic_DNA"/>
</dbReference>
<dbReference type="Gene3D" id="3.30.360.10">
    <property type="entry name" value="Dihydrodipicolinate Reductase, domain 2"/>
    <property type="match status" value="1"/>
</dbReference>
<dbReference type="Gene3D" id="3.40.50.720">
    <property type="entry name" value="NAD(P)-binding Rossmann-like Domain"/>
    <property type="match status" value="1"/>
</dbReference>
<sequence>MTTKFGIIGLGKISSRFAKVLNTASGMALSAVASRDPERTRQFAQQFGAAKAAQSYLDVINDPEVDIIYIGLTHNFHYELTKMCLEQHKAVLCEKPFVTNRHDAEELVELASANNTLLMEAMWTRCMPAFRTARAWVQEGRIGQPKLISAGFSYQGNYDPQNRLFNPELAGGSLFDVGIYPIDFATGILAELPVSMSGEAIIAPTGVDTAAAFSLKFASGALASLTSGFNVNALYANIYGTQGSIVLPNTSGPQWAELRDVDGETQERFEEPVADGFIYQILHVAELYQQGRIESDLIPWADTIASAGIFDDLLGQFGKKES</sequence>
<evidence type="ECO:0000256" key="2">
    <source>
        <dbReference type="ARBA" id="ARBA00023002"/>
    </source>
</evidence>
<gene>
    <name evidence="5" type="primary">iolU_9</name>
    <name evidence="5" type="ORF">SDC9_100402</name>
</gene>
<evidence type="ECO:0000313" key="5">
    <source>
        <dbReference type="EMBL" id="MPM53633.1"/>
    </source>
</evidence>
<dbReference type="PANTHER" id="PTHR22604:SF105">
    <property type="entry name" value="TRANS-1,2-DIHYDROBENZENE-1,2-DIOL DEHYDROGENASE"/>
    <property type="match status" value="1"/>
</dbReference>
<dbReference type="InterPro" id="IPR050984">
    <property type="entry name" value="Gfo/Idh/MocA_domain"/>
</dbReference>
<reference evidence="5" key="1">
    <citation type="submission" date="2019-08" db="EMBL/GenBank/DDBJ databases">
        <authorList>
            <person name="Kucharzyk K."/>
            <person name="Murdoch R.W."/>
            <person name="Higgins S."/>
            <person name="Loffler F."/>
        </authorList>
    </citation>
    <scope>NUCLEOTIDE SEQUENCE</scope>
</reference>
<organism evidence="5">
    <name type="scientific">bioreactor metagenome</name>
    <dbReference type="NCBI Taxonomy" id="1076179"/>
    <lineage>
        <taxon>unclassified sequences</taxon>
        <taxon>metagenomes</taxon>
        <taxon>ecological metagenomes</taxon>
    </lineage>
</organism>
<dbReference type="EC" id="1.1.1.371" evidence="5"/>
<dbReference type="InterPro" id="IPR055170">
    <property type="entry name" value="GFO_IDH_MocA-like_dom"/>
</dbReference>
<accession>A0A645ARZ4</accession>
<dbReference type="Pfam" id="PF22725">
    <property type="entry name" value="GFO_IDH_MocA_C3"/>
    <property type="match status" value="1"/>
</dbReference>
<dbReference type="SUPFAM" id="SSF55347">
    <property type="entry name" value="Glyceraldehyde-3-phosphate dehydrogenase-like, C-terminal domain"/>
    <property type="match status" value="1"/>
</dbReference>
<dbReference type="GO" id="GO:0102497">
    <property type="term" value="F:scyllo-inositol dehydrogenase (NADP+) activity"/>
    <property type="evidence" value="ECO:0007669"/>
    <property type="project" value="UniProtKB-EC"/>
</dbReference>
<dbReference type="InterPro" id="IPR036291">
    <property type="entry name" value="NAD(P)-bd_dom_sf"/>
</dbReference>
<evidence type="ECO:0000259" key="3">
    <source>
        <dbReference type="Pfam" id="PF01408"/>
    </source>
</evidence>
<comment type="similarity">
    <text evidence="1">Belongs to the Gfo/Idh/MocA family.</text>
</comment>
<dbReference type="GO" id="GO:0000166">
    <property type="term" value="F:nucleotide binding"/>
    <property type="evidence" value="ECO:0007669"/>
    <property type="project" value="InterPro"/>
</dbReference>
<dbReference type="InterPro" id="IPR000683">
    <property type="entry name" value="Gfo/Idh/MocA-like_OxRdtase_N"/>
</dbReference>
<dbReference type="PANTHER" id="PTHR22604">
    <property type="entry name" value="OXIDOREDUCTASES"/>
    <property type="match status" value="1"/>
</dbReference>
<feature type="domain" description="Gfo/Idh/MocA-like oxidoreductase N-terminal" evidence="3">
    <location>
        <begin position="4"/>
        <end position="119"/>
    </location>
</feature>
<evidence type="ECO:0000256" key="1">
    <source>
        <dbReference type="ARBA" id="ARBA00010928"/>
    </source>
</evidence>
<keyword evidence="2 5" id="KW-0560">Oxidoreductase</keyword>
<name>A0A645ARZ4_9ZZZZ</name>
<comment type="caution">
    <text evidence="5">The sequence shown here is derived from an EMBL/GenBank/DDBJ whole genome shotgun (WGS) entry which is preliminary data.</text>
</comment>
<proteinExistence type="inferred from homology"/>
<dbReference type="SUPFAM" id="SSF51735">
    <property type="entry name" value="NAD(P)-binding Rossmann-fold domains"/>
    <property type="match status" value="1"/>
</dbReference>
<feature type="domain" description="GFO/IDH/MocA-like oxidoreductase" evidence="4">
    <location>
        <begin position="130"/>
        <end position="246"/>
    </location>
</feature>